<gene>
    <name evidence="1" type="ORF">EVAR_98732_1</name>
</gene>
<keyword evidence="2" id="KW-1185">Reference proteome</keyword>
<dbReference type="Proteomes" id="UP000299102">
    <property type="component" value="Unassembled WGS sequence"/>
</dbReference>
<sequence>MAKSVTIHRPDHAKCCRIWRPHEPSSYGPLQNISCTLVYHAVVAIPRHTVIFYTDDGEVGIFVNRALAASDKKYHNNAKWLSLIRTEKSWISWKTDEEDSSTKTKLQAIP</sequence>
<protein>
    <submittedName>
        <fullName evidence="1">Uncharacterized protein</fullName>
    </submittedName>
</protein>
<accession>A0A4C1ZMS3</accession>
<evidence type="ECO:0000313" key="2">
    <source>
        <dbReference type="Proteomes" id="UP000299102"/>
    </source>
</evidence>
<dbReference type="AlphaFoldDB" id="A0A4C1ZMS3"/>
<evidence type="ECO:0000313" key="1">
    <source>
        <dbReference type="EMBL" id="GBP88199.1"/>
    </source>
</evidence>
<name>A0A4C1ZMS3_EUMVA</name>
<comment type="caution">
    <text evidence="1">The sequence shown here is derived from an EMBL/GenBank/DDBJ whole genome shotgun (WGS) entry which is preliminary data.</text>
</comment>
<proteinExistence type="predicted"/>
<dbReference type="EMBL" id="BGZK01001913">
    <property type="protein sequence ID" value="GBP88199.1"/>
    <property type="molecule type" value="Genomic_DNA"/>
</dbReference>
<reference evidence="1 2" key="1">
    <citation type="journal article" date="2019" name="Commun. Biol.">
        <title>The bagworm genome reveals a unique fibroin gene that provides high tensile strength.</title>
        <authorList>
            <person name="Kono N."/>
            <person name="Nakamura H."/>
            <person name="Ohtoshi R."/>
            <person name="Tomita M."/>
            <person name="Numata K."/>
            <person name="Arakawa K."/>
        </authorList>
    </citation>
    <scope>NUCLEOTIDE SEQUENCE [LARGE SCALE GENOMIC DNA]</scope>
</reference>
<organism evidence="1 2">
    <name type="scientific">Eumeta variegata</name>
    <name type="common">Bagworm moth</name>
    <name type="synonym">Eumeta japonica</name>
    <dbReference type="NCBI Taxonomy" id="151549"/>
    <lineage>
        <taxon>Eukaryota</taxon>
        <taxon>Metazoa</taxon>
        <taxon>Ecdysozoa</taxon>
        <taxon>Arthropoda</taxon>
        <taxon>Hexapoda</taxon>
        <taxon>Insecta</taxon>
        <taxon>Pterygota</taxon>
        <taxon>Neoptera</taxon>
        <taxon>Endopterygota</taxon>
        <taxon>Lepidoptera</taxon>
        <taxon>Glossata</taxon>
        <taxon>Ditrysia</taxon>
        <taxon>Tineoidea</taxon>
        <taxon>Psychidae</taxon>
        <taxon>Oiketicinae</taxon>
        <taxon>Eumeta</taxon>
    </lineage>
</organism>